<evidence type="ECO:0000313" key="2">
    <source>
        <dbReference type="EMBL" id="OSI17441.1"/>
    </source>
</evidence>
<sequence>MTKLDPLIAVKNVAASADWYCGLFGFHNVHGGDHFAVLNSPENETVLCLHAWGADEHPTMVDQDIPTGNGLLLYFRTNDWQTIRNRLDRIGWAIEEDVHQNPNSRKQEFSFRDPDGYFITVTESHHYEG</sequence>
<dbReference type="RefSeq" id="WP_085365698.1">
    <property type="nucleotide sequence ID" value="NZ_CAUJPZ010000060.1"/>
</dbReference>
<comment type="caution">
    <text evidence="2">The sequence shown here is derived from an EMBL/GenBank/DDBJ whole genome shotgun (WGS) entry which is preliminary data.</text>
</comment>
<dbReference type="Pfam" id="PF00903">
    <property type="entry name" value="Glyoxalase"/>
    <property type="match status" value="1"/>
</dbReference>
<protein>
    <submittedName>
        <fullName evidence="2">Glyoxalase</fullName>
    </submittedName>
</protein>
<reference evidence="3" key="1">
    <citation type="submission" date="2017-01" db="EMBL/GenBank/DDBJ databases">
        <authorList>
            <person name="Wolfgang W.J."/>
            <person name="Cole J."/>
            <person name="Wroblewski D."/>
            <person name="Mcginnis J."/>
            <person name="Musser K.A."/>
        </authorList>
    </citation>
    <scope>NUCLEOTIDE SEQUENCE [LARGE SCALE GENOMIC DNA]</scope>
    <source>
        <strain evidence="3">DSM 19151</strain>
    </source>
</reference>
<dbReference type="GeneID" id="94580182"/>
<dbReference type="Gene3D" id="3.10.180.10">
    <property type="entry name" value="2,3-Dihydroxybiphenyl 1,2-Dioxygenase, domain 1"/>
    <property type="match status" value="1"/>
</dbReference>
<evidence type="ECO:0000313" key="3">
    <source>
        <dbReference type="Proteomes" id="UP000193118"/>
    </source>
</evidence>
<organism evidence="2 3">
    <name type="scientific">Neisseria dentiae</name>
    <dbReference type="NCBI Taxonomy" id="194197"/>
    <lineage>
        <taxon>Bacteria</taxon>
        <taxon>Pseudomonadati</taxon>
        <taxon>Pseudomonadota</taxon>
        <taxon>Betaproteobacteria</taxon>
        <taxon>Neisseriales</taxon>
        <taxon>Neisseriaceae</taxon>
        <taxon>Neisseria</taxon>
    </lineage>
</organism>
<feature type="domain" description="VOC" evidence="1">
    <location>
        <begin position="1"/>
        <end position="124"/>
    </location>
</feature>
<dbReference type="InterPro" id="IPR037523">
    <property type="entry name" value="VOC_core"/>
</dbReference>
<dbReference type="Proteomes" id="UP000193118">
    <property type="component" value="Unassembled WGS sequence"/>
</dbReference>
<dbReference type="InterPro" id="IPR004360">
    <property type="entry name" value="Glyas_Fos-R_dOase_dom"/>
</dbReference>
<keyword evidence="3" id="KW-1185">Reference proteome</keyword>
<name>A0A1X3DCK9_9NEIS</name>
<dbReference type="SUPFAM" id="SSF54593">
    <property type="entry name" value="Glyoxalase/Bleomycin resistance protein/Dihydroxybiphenyl dioxygenase"/>
    <property type="match status" value="1"/>
</dbReference>
<accession>A0A1X3DCK9</accession>
<dbReference type="OrthoDB" id="9797663at2"/>
<dbReference type="InterPro" id="IPR029068">
    <property type="entry name" value="Glyas_Bleomycin-R_OHBP_Dase"/>
</dbReference>
<dbReference type="STRING" id="194197.BWD09_05460"/>
<dbReference type="PROSITE" id="PS51819">
    <property type="entry name" value="VOC"/>
    <property type="match status" value="1"/>
</dbReference>
<evidence type="ECO:0000259" key="1">
    <source>
        <dbReference type="PROSITE" id="PS51819"/>
    </source>
</evidence>
<dbReference type="EMBL" id="MTBO01000010">
    <property type="protein sequence ID" value="OSI17441.1"/>
    <property type="molecule type" value="Genomic_DNA"/>
</dbReference>
<proteinExistence type="predicted"/>
<dbReference type="AlphaFoldDB" id="A0A1X3DCK9"/>
<gene>
    <name evidence="2" type="ORF">BWD09_05460</name>
</gene>